<proteinExistence type="predicted"/>
<name>A0A9P0YS27_CUSEU</name>
<feature type="region of interest" description="Disordered" evidence="1">
    <location>
        <begin position="102"/>
        <end position="137"/>
    </location>
</feature>
<feature type="region of interest" description="Disordered" evidence="1">
    <location>
        <begin position="154"/>
        <end position="194"/>
    </location>
</feature>
<sequence length="194" mass="21779">MERTGKTTKRNPTGRAQGGSDHGSKGTSSVSRGRGRAGHSLTVSDGHDETVDEHFESEEDSTYQPGTEPVETSYDGEDDDVSEESDDNDALERIEELLRQYQQDRQRRRARRALGGASRRRSHVSPRRHVESRGDRGVEVPIIRISKYLKKSWTPSNTFKRRGSGEERLLPDPVGRGSALPADYVQRGRHPPMQ</sequence>
<feature type="region of interest" description="Disordered" evidence="1">
    <location>
        <begin position="1"/>
        <end position="90"/>
    </location>
</feature>
<dbReference type="Proteomes" id="UP001152484">
    <property type="component" value="Unassembled WGS sequence"/>
</dbReference>
<feature type="compositionally biased region" description="Basic residues" evidence="1">
    <location>
        <begin position="106"/>
        <end position="127"/>
    </location>
</feature>
<reference evidence="2" key="1">
    <citation type="submission" date="2022-07" db="EMBL/GenBank/DDBJ databases">
        <authorList>
            <person name="Macas J."/>
            <person name="Novak P."/>
            <person name="Neumann P."/>
        </authorList>
    </citation>
    <scope>NUCLEOTIDE SEQUENCE</scope>
</reference>
<feature type="compositionally biased region" description="Basic and acidic residues" evidence="1">
    <location>
        <begin position="45"/>
        <end position="54"/>
    </location>
</feature>
<gene>
    <name evidence="2" type="ORF">CEURO_LOCUS4731</name>
</gene>
<dbReference type="EMBL" id="CAMAPE010000008">
    <property type="protein sequence ID" value="CAH9073252.1"/>
    <property type="molecule type" value="Genomic_DNA"/>
</dbReference>
<feature type="compositionally biased region" description="Basic and acidic residues" evidence="1">
    <location>
        <begin position="128"/>
        <end position="137"/>
    </location>
</feature>
<keyword evidence="3" id="KW-1185">Reference proteome</keyword>
<comment type="caution">
    <text evidence="2">The sequence shown here is derived from an EMBL/GenBank/DDBJ whole genome shotgun (WGS) entry which is preliminary data.</text>
</comment>
<evidence type="ECO:0000313" key="3">
    <source>
        <dbReference type="Proteomes" id="UP001152484"/>
    </source>
</evidence>
<evidence type="ECO:0000256" key="1">
    <source>
        <dbReference type="SAM" id="MobiDB-lite"/>
    </source>
</evidence>
<dbReference type="AlphaFoldDB" id="A0A9P0YS27"/>
<organism evidence="2 3">
    <name type="scientific">Cuscuta europaea</name>
    <name type="common">European dodder</name>
    <dbReference type="NCBI Taxonomy" id="41803"/>
    <lineage>
        <taxon>Eukaryota</taxon>
        <taxon>Viridiplantae</taxon>
        <taxon>Streptophyta</taxon>
        <taxon>Embryophyta</taxon>
        <taxon>Tracheophyta</taxon>
        <taxon>Spermatophyta</taxon>
        <taxon>Magnoliopsida</taxon>
        <taxon>eudicotyledons</taxon>
        <taxon>Gunneridae</taxon>
        <taxon>Pentapetalae</taxon>
        <taxon>asterids</taxon>
        <taxon>lamiids</taxon>
        <taxon>Solanales</taxon>
        <taxon>Convolvulaceae</taxon>
        <taxon>Cuscuteae</taxon>
        <taxon>Cuscuta</taxon>
        <taxon>Cuscuta subgen. Cuscuta</taxon>
    </lineage>
</organism>
<accession>A0A9P0YS27</accession>
<feature type="compositionally biased region" description="Acidic residues" evidence="1">
    <location>
        <begin position="74"/>
        <end position="89"/>
    </location>
</feature>
<protein>
    <submittedName>
        <fullName evidence="2">Uncharacterized protein</fullName>
    </submittedName>
</protein>
<evidence type="ECO:0000313" key="2">
    <source>
        <dbReference type="EMBL" id="CAH9073252.1"/>
    </source>
</evidence>